<dbReference type="PANTHER" id="PTHR43284:SF1">
    <property type="entry name" value="ASPARAGINE SYNTHETASE"/>
    <property type="match status" value="1"/>
</dbReference>
<accession>X0UQE3</accession>
<evidence type="ECO:0000313" key="2">
    <source>
        <dbReference type="EMBL" id="GAG01457.1"/>
    </source>
</evidence>
<feature type="domain" description="Asparagine synthetase" evidence="1">
    <location>
        <begin position="1"/>
        <end position="247"/>
    </location>
</feature>
<sequence>ELLRESVRLRLMSDVPFGAFLSGGIDSSTIVAIMAQILEEPVKTFSVGFEGGGEGFSELPHARLVAQQYQTDHHEILIRCQDYIDLAEKVAWHLDQPIADEAALANYMVAELASRHVKMVLAGEGGDELFAGYARYAGERLWPLFRHIPKPAKSLALAVSARLPGLRRAKIALYALCQSDEVTRLTNWFALFNDDMKAALLSDELKREIADASTDGVFAQHLARTDATDPLSRMLYVDTKLWLPDDLFGPG</sequence>
<feature type="non-terminal residue" evidence="2">
    <location>
        <position position="1"/>
    </location>
</feature>
<dbReference type="GO" id="GO:0004066">
    <property type="term" value="F:asparagine synthase (glutamine-hydrolyzing) activity"/>
    <property type="evidence" value="ECO:0007669"/>
    <property type="project" value="InterPro"/>
</dbReference>
<proteinExistence type="predicted"/>
<reference evidence="2" key="1">
    <citation type="journal article" date="2014" name="Front. Microbiol.">
        <title>High frequency of phylogenetically diverse reductive dehalogenase-homologous genes in deep subseafloor sedimentary metagenomes.</title>
        <authorList>
            <person name="Kawai M."/>
            <person name="Futagami T."/>
            <person name="Toyoda A."/>
            <person name="Takaki Y."/>
            <person name="Nishi S."/>
            <person name="Hori S."/>
            <person name="Arai W."/>
            <person name="Tsubouchi T."/>
            <person name="Morono Y."/>
            <person name="Uchiyama I."/>
            <person name="Ito T."/>
            <person name="Fujiyama A."/>
            <person name="Inagaki F."/>
            <person name="Takami H."/>
        </authorList>
    </citation>
    <scope>NUCLEOTIDE SEQUENCE</scope>
    <source>
        <strain evidence="2">Expedition CK06-06</strain>
    </source>
</reference>
<dbReference type="EMBL" id="BARS01029159">
    <property type="protein sequence ID" value="GAG01457.1"/>
    <property type="molecule type" value="Genomic_DNA"/>
</dbReference>
<dbReference type="GO" id="GO:0006529">
    <property type="term" value="P:asparagine biosynthetic process"/>
    <property type="evidence" value="ECO:0007669"/>
    <property type="project" value="InterPro"/>
</dbReference>
<dbReference type="CDD" id="cd01991">
    <property type="entry name" value="Asn_synthase_B_C"/>
    <property type="match status" value="1"/>
</dbReference>
<name>X0UQE3_9ZZZZ</name>
<protein>
    <recommendedName>
        <fullName evidence="1">Asparagine synthetase domain-containing protein</fullName>
    </recommendedName>
</protein>
<dbReference type="SUPFAM" id="SSF52402">
    <property type="entry name" value="Adenine nucleotide alpha hydrolases-like"/>
    <property type="match status" value="1"/>
</dbReference>
<dbReference type="PANTHER" id="PTHR43284">
    <property type="entry name" value="ASPARAGINE SYNTHETASE (GLUTAMINE-HYDROLYZING)"/>
    <property type="match status" value="1"/>
</dbReference>
<dbReference type="GO" id="GO:0005829">
    <property type="term" value="C:cytosol"/>
    <property type="evidence" value="ECO:0007669"/>
    <property type="project" value="TreeGrafter"/>
</dbReference>
<dbReference type="InterPro" id="IPR014729">
    <property type="entry name" value="Rossmann-like_a/b/a_fold"/>
</dbReference>
<dbReference type="InterPro" id="IPR001962">
    <property type="entry name" value="Asn_synthase"/>
</dbReference>
<dbReference type="InterPro" id="IPR051786">
    <property type="entry name" value="ASN_synthetase/amidase"/>
</dbReference>
<dbReference type="AlphaFoldDB" id="X0UQE3"/>
<dbReference type="Gene3D" id="3.40.50.620">
    <property type="entry name" value="HUPs"/>
    <property type="match status" value="1"/>
</dbReference>
<dbReference type="Pfam" id="PF00733">
    <property type="entry name" value="Asn_synthase"/>
    <property type="match status" value="1"/>
</dbReference>
<gene>
    <name evidence="2" type="ORF">S01H1_45609</name>
</gene>
<organism evidence="2">
    <name type="scientific">marine sediment metagenome</name>
    <dbReference type="NCBI Taxonomy" id="412755"/>
    <lineage>
        <taxon>unclassified sequences</taxon>
        <taxon>metagenomes</taxon>
        <taxon>ecological metagenomes</taxon>
    </lineage>
</organism>
<comment type="caution">
    <text evidence="2">The sequence shown here is derived from an EMBL/GenBank/DDBJ whole genome shotgun (WGS) entry which is preliminary data.</text>
</comment>
<evidence type="ECO:0000259" key="1">
    <source>
        <dbReference type="Pfam" id="PF00733"/>
    </source>
</evidence>